<evidence type="ECO:0000256" key="1">
    <source>
        <dbReference type="ARBA" id="ARBA00004123"/>
    </source>
</evidence>
<dbReference type="InterPro" id="IPR036388">
    <property type="entry name" value="WH-like_DNA-bd_sf"/>
</dbReference>
<feature type="region of interest" description="Disordered" evidence="5">
    <location>
        <begin position="1"/>
        <end position="21"/>
    </location>
</feature>
<feature type="region of interest" description="Disordered" evidence="5">
    <location>
        <begin position="564"/>
        <end position="630"/>
    </location>
</feature>
<evidence type="ECO:0000256" key="5">
    <source>
        <dbReference type="SAM" id="MobiDB-lite"/>
    </source>
</evidence>
<sequence length="652" mass="75429">MSELDDDNESASAPTPPPRKKRVVKATLIDHTYIDYSKYQITDTNVFKKGHGSTDHFPRKLHCILSRPEYHHIISWMPHGRAWKIWNKELLVSVVCKEQFKHEKFESFNRQVNGWGFKRLFRNGPDFKCYYNQFFLRGLPELTSHMHRLDKPGKRLPNKLEEPDLYEISRRFPLPELNASGVPEATRENESSMLLDSNSLTVPQAHSSYRELRPAQTFRFDCNERVSTHDSVPSSDLALPKVVSRGSAENKASRLWQTWHNEVSPPTQEDQLTRQETKISKAKDNPFRSKTPQLGRASSSSTGYGETFERYGRTQDSYCNNEVYDVKKSRFTKYQQEHTSPFQGTESQPINGEITLFPSHNHDNKVKHHQAGTVNSHSSYPTEHWDHHPLHGHHEDQGQAQQQEWQHYYDDHTQGHAVSSHSMSVEHKGDSVSMHYAGSKPHFDRIQYNCQVQHCNEQYSAWYQGHSVKYNDPMEYHHYKSTMHYTPPSLGLENNARGSEEGNYPFSSKSQYPHQVQLKYKDHYPSHQMHGTKNTCSHFITHNDPFVPKGYNSYEINARSTHAWENSQHHHEGIDTQDQLQPKYAQDKTSKSRSQSHKNQGSKLSALDKSSQSYNPSSTSPHSHHSLSPLSSLMDSFLDFEPSPSMFDEKSK</sequence>
<dbReference type="Proteomes" id="UP001516023">
    <property type="component" value="Unassembled WGS sequence"/>
</dbReference>
<dbReference type="GO" id="GO:0005634">
    <property type="term" value="C:nucleus"/>
    <property type="evidence" value="ECO:0007669"/>
    <property type="project" value="UniProtKB-SubCell"/>
</dbReference>
<keyword evidence="2" id="KW-0238">DNA-binding</keyword>
<feature type="domain" description="HSF-type DNA-binding" evidence="6">
    <location>
        <begin position="53"/>
        <end position="149"/>
    </location>
</feature>
<comment type="subcellular location">
    <subcellularLocation>
        <location evidence="1">Nucleus</location>
    </subcellularLocation>
</comment>
<feature type="compositionally biased region" description="Low complexity" evidence="5">
    <location>
        <begin position="610"/>
        <end position="630"/>
    </location>
</feature>
<dbReference type="AlphaFoldDB" id="A0ABD3NTV8"/>
<dbReference type="PANTHER" id="PTHR10015:SF206">
    <property type="entry name" value="HSF-TYPE DNA-BINDING DOMAIN-CONTAINING PROTEIN"/>
    <property type="match status" value="1"/>
</dbReference>
<evidence type="ECO:0000259" key="6">
    <source>
        <dbReference type="SMART" id="SM00415"/>
    </source>
</evidence>
<dbReference type="FunFam" id="1.10.10.10:FF:000479">
    <property type="entry name" value="Predicted protein"/>
    <property type="match status" value="1"/>
</dbReference>
<reference evidence="7 8" key="1">
    <citation type="journal article" date="2020" name="G3 (Bethesda)">
        <title>Improved Reference Genome for Cyclotella cryptica CCMP332, a Model for Cell Wall Morphogenesis, Salinity Adaptation, and Lipid Production in Diatoms (Bacillariophyta).</title>
        <authorList>
            <person name="Roberts W.R."/>
            <person name="Downey K.M."/>
            <person name="Ruck E.C."/>
            <person name="Traller J.C."/>
            <person name="Alverson A.J."/>
        </authorList>
    </citation>
    <scope>NUCLEOTIDE SEQUENCE [LARGE SCALE GENOMIC DNA]</scope>
    <source>
        <strain evidence="7 8">CCMP332</strain>
    </source>
</reference>
<feature type="compositionally biased region" description="Basic and acidic residues" evidence="5">
    <location>
        <begin position="383"/>
        <end position="397"/>
    </location>
</feature>
<evidence type="ECO:0000256" key="4">
    <source>
        <dbReference type="RuleBase" id="RU004020"/>
    </source>
</evidence>
<evidence type="ECO:0000313" key="7">
    <source>
        <dbReference type="EMBL" id="KAL3778871.1"/>
    </source>
</evidence>
<dbReference type="Gene3D" id="1.10.10.10">
    <property type="entry name" value="Winged helix-like DNA-binding domain superfamily/Winged helix DNA-binding domain"/>
    <property type="match status" value="1"/>
</dbReference>
<evidence type="ECO:0000256" key="2">
    <source>
        <dbReference type="ARBA" id="ARBA00023125"/>
    </source>
</evidence>
<dbReference type="EMBL" id="JABMIG020000415">
    <property type="protein sequence ID" value="KAL3778871.1"/>
    <property type="molecule type" value="Genomic_DNA"/>
</dbReference>
<dbReference type="PANTHER" id="PTHR10015">
    <property type="entry name" value="HEAT SHOCK TRANSCRIPTION FACTOR"/>
    <property type="match status" value="1"/>
</dbReference>
<feature type="region of interest" description="Disordered" evidence="5">
    <location>
        <begin position="490"/>
        <end position="512"/>
    </location>
</feature>
<keyword evidence="8" id="KW-1185">Reference proteome</keyword>
<feature type="region of interest" description="Disordered" evidence="5">
    <location>
        <begin position="263"/>
        <end position="305"/>
    </location>
</feature>
<feature type="compositionally biased region" description="Polar residues" evidence="5">
    <location>
        <begin position="288"/>
        <end position="304"/>
    </location>
</feature>
<dbReference type="InterPro" id="IPR000232">
    <property type="entry name" value="HSF_DNA-bd"/>
</dbReference>
<gene>
    <name evidence="7" type="ORF">HJC23_005978</name>
</gene>
<dbReference type="InterPro" id="IPR036390">
    <property type="entry name" value="WH_DNA-bd_sf"/>
</dbReference>
<dbReference type="SUPFAM" id="SSF46785">
    <property type="entry name" value="Winged helix' DNA-binding domain"/>
    <property type="match status" value="1"/>
</dbReference>
<name>A0ABD3NTV8_9STRA</name>
<feature type="region of interest" description="Disordered" evidence="5">
    <location>
        <begin position="372"/>
        <end position="402"/>
    </location>
</feature>
<dbReference type="Pfam" id="PF00447">
    <property type="entry name" value="HSF_DNA-bind"/>
    <property type="match status" value="1"/>
</dbReference>
<proteinExistence type="inferred from homology"/>
<comment type="caution">
    <text evidence="7">The sequence shown here is derived from an EMBL/GenBank/DDBJ whole genome shotgun (WGS) entry which is preliminary data.</text>
</comment>
<organism evidence="7 8">
    <name type="scientific">Cyclotella cryptica</name>
    <dbReference type="NCBI Taxonomy" id="29204"/>
    <lineage>
        <taxon>Eukaryota</taxon>
        <taxon>Sar</taxon>
        <taxon>Stramenopiles</taxon>
        <taxon>Ochrophyta</taxon>
        <taxon>Bacillariophyta</taxon>
        <taxon>Coscinodiscophyceae</taxon>
        <taxon>Thalassiosirophycidae</taxon>
        <taxon>Stephanodiscales</taxon>
        <taxon>Stephanodiscaceae</taxon>
        <taxon>Cyclotella</taxon>
    </lineage>
</organism>
<evidence type="ECO:0000313" key="8">
    <source>
        <dbReference type="Proteomes" id="UP001516023"/>
    </source>
</evidence>
<evidence type="ECO:0000256" key="3">
    <source>
        <dbReference type="ARBA" id="ARBA00023242"/>
    </source>
</evidence>
<feature type="compositionally biased region" description="Polar residues" evidence="5">
    <location>
        <begin position="372"/>
        <end position="381"/>
    </location>
</feature>
<accession>A0ABD3NTV8</accession>
<protein>
    <recommendedName>
        <fullName evidence="6">HSF-type DNA-binding domain-containing protein</fullName>
    </recommendedName>
</protein>
<keyword evidence="3" id="KW-0539">Nucleus</keyword>
<dbReference type="SMART" id="SM00415">
    <property type="entry name" value="HSF"/>
    <property type="match status" value="1"/>
</dbReference>
<feature type="compositionally biased region" description="Basic and acidic residues" evidence="5">
    <location>
        <begin position="271"/>
        <end position="287"/>
    </location>
</feature>
<dbReference type="GO" id="GO:0003677">
    <property type="term" value="F:DNA binding"/>
    <property type="evidence" value="ECO:0007669"/>
    <property type="project" value="UniProtKB-KW"/>
</dbReference>
<comment type="similarity">
    <text evidence="4">Belongs to the HSF family.</text>
</comment>